<evidence type="ECO:0000256" key="1">
    <source>
        <dbReference type="SAM" id="MobiDB-lite"/>
    </source>
</evidence>
<organism evidence="2 3">
    <name type="scientific">Rothia aerolata</name>
    <dbReference type="NCBI Taxonomy" id="1812262"/>
    <lineage>
        <taxon>Bacteria</taxon>
        <taxon>Bacillati</taxon>
        <taxon>Actinomycetota</taxon>
        <taxon>Actinomycetes</taxon>
        <taxon>Micrococcales</taxon>
        <taxon>Micrococcaceae</taxon>
        <taxon>Rothia</taxon>
    </lineage>
</organism>
<reference evidence="2 3" key="1">
    <citation type="journal article" date="2014" name="Int. J. Syst. Evol. Microbiol.">
        <title>Complete genome sequence of Corynebacterium casei LMG S-19264T (=DSM 44701T), isolated from a smear-ripened cheese.</title>
        <authorList>
            <consortium name="US DOE Joint Genome Institute (JGI-PGF)"/>
            <person name="Walter F."/>
            <person name="Albersmeier A."/>
            <person name="Kalinowski J."/>
            <person name="Ruckert C."/>
        </authorList>
    </citation>
    <scope>NUCLEOTIDE SEQUENCE [LARGE SCALE GENOMIC DNA]</scope>
    <source>
        <strain evidence="2 3">CCM 8669</strain>
    </source>
</reference>
<protein>
    <submittedName>
        <fullName evidence="2">Uncharacterized protein</fullName>
    </submittedName>
</protein>
<accession>A0A917MQE7</accession>
<evidence type="ECO:0000313" key="3">
    <source>
        <dbReference type="Proteomes" id="UP000600171"/>
    </source>
</evidence>
<evidence type="ECO:0000313" key="2">
    <source>
        <dbReference type="EMBL" id="GGH57880.1"/>
    </source>
</evidence>
<dbReference type="Proteomes" id="UP000600171">
    <property type="component" value="Unassembled WGS sequence"/>
</dbReference>
<keyword evidence="3" id="KW-1185">Reference proteome</keyword>
<feature type="region of interest" description="Disordered" evidence="1">
    <location>
        <begin position="60"/>
        <end position="93"/>
    </location>
</feature>
<proteinExistence type="predicted"/>
<dbReference type="AlphaFoldDB" id="A0A917MQE7"/>
<gene>
    <name evidence="2" type="ORF">GCM10007359_03480</name>
</gene>
<feature type="compositionally biased region" description="Basic and acidic residues" evidence="1">
    <location>
        <begin position="60"/>
        <end position="76"/>
    </location>
</feature>
<dbReference type="EMBL" id="BMDC01000001">
    <property type="protein sequence ID" value="GGH57880.1"/>
    <property type="molecule type" value="Genomic_DNA"/>
</dbReference>
<sequence>MNLHHRARVHLKQGKVLVPIHLNNPAVETKVSHYLGAGTHRIVALLELLLHLFLAAGRQNEEENDGNHHNQNEHEVATAPGAAFGSEEGVGKK</sequence>
<comment type="caution">
    <text evidence="2">The sequence shown here is derived from an EMBL/GenBank/DDBJ whole genome shotgun (WGS) entry which is preliminary data.</text>
</comment>
<name>A0A917MQE7_9MICC</name>